<dbReference type="OrthoDB" id="4072912at2759"/>
<dbReference type="EMBL" id="ML004676">
    <property type="protein sequence ID" value="RKP28692.1"/>
    <property type="molecule type" value="Genomic_DNA"/>
</dbReference>
<evidence type="ECO:0000313" key="2">
    <source>
        <dbReference type="Proteomes" id="UP000268321"/>
    </source>
</evidence>
<dbReference type="AlphaFoldDB" id="A0A4P9Z8U7"/>
<protein>
    <submittedName>
        <fullName evidence="1">Uncharacterized protein</fullName>
    </submittedName>
</protein>
<name>A0A4P9Z8U7_9ASCO</name>
<keyword evidence="2" id="KW-1185">Reference proteome</keyword>
<reference evidence="2" key="1">
    <citation type="journal article" date="2018" name="Nat. Microbiol.">
        <title>Leveraging single-cell genomics to expand the fungal tree of life.</title>
        <authorList>
            <person name="Ahrendt S.R."/>
            <person name="Quandt C.A."/>
            <person name="Ciobanu D."/>
            <person name="Clum A."/>
            <person name="Salamov A."/>
            <person name="Andreopoulos B."/>
            <person name="Cheng J.F."/>
            <person name="Woyke T."/>
            <person name="Pelin A."/>
            <person name="Henrissat B."/>
            <person name="Reynolds N.K."/>
            <person name="Benny G.L."/>
            <person name="Smith M.E."/>
            <person name="James T.Y."/>
            <person name="Grigoriev I.V."/>
        </authorList>
    </citation>
    <scope>NUCLEOTIDE SEQUENCE [LARGE SCALE GENOMIC DNA]</scope>
    <source>
        <strain evidence="2">Baker2002</strain>
    </source>
</reference>
<dbReference type="Proteomes" id="UP000268321">
    <property type="component" value="Unassembled WGS sequence"/>
</dbReference>
<sequence>SDDEYFEANATFSGGPSTSIGSAGIHSLIDSGITVFSADLVDGMDEEAVPLMQCPLAPINTPLDFSVLEAQRGLTNIYSATPLARVWEFNTKPQQEECTILNILADEFESRRLQSRDTEPSFWATLKHFTVGTSPDEFDRMYPWAKYSIRRTEED</sequence>
<accession>A0A4P9Z8U7</accession>
<organism evidence="1 2">
    <name type="scientific">Metschnikowia bicuspidata</name>
    <dbReference type="NCBI Taxonomy" id="27322"/>
    <lineage>
        <taxon>Eukaryota</taxon>
        <taxon>Fungi</taxon>
        <taxon>Dikarya</taxon>
        <taxon>Ascomycota</taxon>
        <taxon>Saccharomycotina</taxon>
        <taxon>Pichiomycetes</taxon>
        <taxon>Metschnikowiaceae</taxon>
        <taxon>Metschnikowia</taxon>
    </lineage>
</organism>
<gene>
    <name evidence="1" type="ORF">METBISCDRAFT_24879</name>
</gene>
<evidence type="ECO:0000313" key="1">
    <source>
        <dbReference type="EMBL" id="RKP28692.1"/>
    </source>
</evidence>
<feature type="non-terminal residue" evidence="1">
    <location>
        <position position="1"/>
    </location>
</feature>
<proteinExistence type="predicted"/>